<dbReference type="InterPro" id="IPR052700">
    <property type="entry name" value="Carb_kinase_PfkB-like"/>
</dbReference>
<organism evidence="5 6">
    <name type="scientific">Algoriphagus aquaeductus</name>
    <dbReference type="NCBI Taxonomy" id="475299"/>
    <lineage>
        <taxon>Bacteria</taxon>
        <taxon>Pseudomonadati</taxon>
        <taxon>Bacteroidota</taxon>
        <taxon>Cytophagia</taxon>
        <taxon>Cytophagales</taxon>
        <taxon>Cyclobacteriaceae</taxon>
        <taxon>Algoriphagus</taxon>
    </lineage>
</organism>
<feature type="domain" description="Carbohydrate kinase PfkB" evidence="4">
    <location>
        <begin position="1"/>
        <end position="308"/>
    </location>
</feature>
<keyword evidence="3 5" id="KW-0418">Kinase</keyword>
<dbReference type="AlphaFoldDB" id="A0A326RN03"/>
<dbReference type="PANTHER" id="PTHR43320:SF2">
    <property type="entry name" value="2-DEHYDRO-3-DEOXYGLUCONOKINASE_2-DEHYDRO-3-DEOXYGALACTONOKINASE"/>
    <property type="match status" value="1"/>
</dbReference>
<dbReference type="OrthoDB" id="9813569at2"/>
<evidence type="ECO:0000259" key="4">
    <source>
        <dbReference type="Pfam" id="PF00294"/>
    </source>
</evidence>
<dbReference type="CDD" id="cd01166">
    <property type="entry name" value="KdgK"/>
    <property type="match status" value="1"/>
</dbReference>
<evidence type="ECO:0000256" key="3">
    <source>
        <dbReference type="ARBA" id="ARBA00022777"/>
    </source>
</evidence>
<dbReference type="EMBL" id="QKTX01000012">
    <property type="protein sequence ID" value="PZV80264.1"/>
    <property type="molecule type" value="Genomic_DNA"/>
</dbReference>
<sequence>MKKIVTLGEVMLRLSPPGNQRFFQTHSFDVEFGGSEANVGAALAYWGMDVAHITAFPDHEIGWAAAGQLRKNGIDTRFIPHVSGRMGVYYLEQGAMQRSSQVIYDRAGSAFANLEPSKLDWDAILEGADWLHWSGITPALSQNCADLTLTALQKAKEKGVKVSGDLNYRSNLWQFGKAPHDIMPKLMELTHVIIAGTRDFKQCLNEDYKSFTEVRNMAFERFPQLDYIVKTDRISHSSSNNTISATLFGKKKTFSSRSYELTHIVDRVGTGDAFGGGLIYGLLHMKPKDAIEFAMAAGAIKHSVPGDILLCSLQEVKELAAGEGGGKIKR</sequence>
<dbReference type="SUPFAM" id="SSF53613">
    <property type="entry name" value="Ribokinase-like"/>
    <property type="match status" value="1"/>
</dbReference>
<evidence type="ECO:0000256" key="1">
    <source>
        <dbReference type="ARBA" id="ARBA00010688"/>
    </source>
</evidence>
<dbReference type="Pfam" id="PF00294">
    <property type="entry name" value="PfkB"/>
    <property type="match status" value="1"/>
</dbReference>
<dbReference type="InterPro" id="IPR029056">
    <property type="entry name" value="Ribokinase-like"/>
</dbReference>
<dbReference type="Proteomes" id="UP000248917">
    <property type="component" value="Unassembled WGS sequence"/>
</dbReference>
<evidence type="ECO:0000313" key="6">
    <source>
        <dbReference type="Proteomes" id="UP000248917"/>
    </source>
</evidence>
<comment type="similarity">
    <text evidence="1">Belongs to the carbohydrate kinase PfkB family.</text>
</comment>
<proteinExistence type="inferred from homology"/>
<dbReference type="RefSeq" id="WP_111393832.1">
    <property type="nucleotide sequence ID" value="NZ_QKTX01000012.1"/>
</dbReference>
<comment type="caution">
    <text evidence="5">The sequence shown here is derived from an EMBL/GenBank/DDBJ whole genome shotgun (WGS) entry which is preliminary data.</text>
</comment>
<evidence type="ECO:0000313" key="5">
    <source>
        <dbReference type="EMBL" id="PZV80264.1"/>
    </source>
</evidence>
<name>A0A326RN03_9BACT</name>
<evidence type="ECO:0000256" key="2">
    <source>
        <dbReference type="ARBA" id="ARBA00022679"/>
    </source>
</evidence>
<keyword evidence="2" id="KW-0808">Transferase</keyword>
<gene>
    <name evidence="5" type="ORF">CLV31_11229</name>
</gene>
<dbReference type="GO" id="GO:0016301">
    <property type="term" value="F:kinase activity"/>
    <property type="evidence" value="ECO:0007669"/>
    <property type="project" value="UniProtKB-KW"/>
</dbReference>
<dbReference type="Gene3D" id="3.40.1190.20">
    <property type="match status" value="1"/>
</dbReference>
<accession>A0A326RN03</accession>
<dbReference type="InterPro" id="IPR011611">
    <property type="entry name" value="PfkB_dom"/>
</dbReference>
<keyword evidence="6" id="KW-1185">Reference proteome</keyword>
<dbReference type="PANTHER" id="PTHR43320">
    <property type="entry name" value="SUGAR KINASE"/>
    <property type="match status" value="1"/>
</dbReference>
<protein>
    <submittedName>
        <fullName evidence="5">2-dehydro-3-deoxygluconokinase</fullName>
    </submittedName>
</protein>
<reference evidence="5 6" key="1">
    <citation type="submission" date="2018-06" db="EMBL/GenBank/DDBJ databases">
        <title>Genomic Encyclopedia of Archaeal and Bacterial Type Strains, Phase II (KMG-II): from individual species to whole genera.</title>
        <authorList>
            <person name="Goeker M."/>
        </authorList>
    </citation>
    <scope>NUCLEOTIDE SEQUENCE [LARGE SCALE GENOMIC DNA]</scope>
    <source>
        <strain evidence="5 6">T4</strain>
    </source>
</reference>